<evidence type="ECO:0000313" key="2">
    <source>
        <dbReference type="EMBL" id="MDM1049617.1"/>
    </source>
</evidence>
<dbReference type="RefSeq" id="WP_286651968.1">
    <property type="nucleotide sequence ID" value="NZ_JACAGK010000051.1"/>
</dbReference>
<keyword evidence="1" id="KW-1133">Transmembrane helix</keyword>
<dbReference type="SUPFAM" id="SSF49464">
    <property type="entry name" value="Carboxypeptidase regulatory domain-like"/>
    <property type="match status" value="1"/>
</dbReference>
<dbReference type="Proteomes" id="UP001170954">
    <property type="component" value="Unassembled WGS sequence"/>
</dbReference>
<dbReference type="Pfam" id="PF13715">
    <property type="entry name" value="CarbopepD_reg_2"/>
    <property type="match status" value="1"/>
</dbReference>
<protein>
    <submittedName>
        <fullName evidence="2">Carboxypeptidase-like regulatory domain-containing protein</fullName>
    </submittedName>
</protein>
<comment type="caution">
    <text evidence="2">The sequence shown here is derived from an EMBL/GenBank/DDBJ whole genome shotgun (WGS) entry which is preliminary data.</text>
</comment>
<proteinExistence type="predicted"/>
<reference evidence="2" key="2">
    <citation type="journal article" date="2022" name="Sci. Total Environ.">
        <title>Prevalence, transmission, and molecular epidemiology of tet(X)-positive bacteria among humans, animals, and environmental niches in China: An epidemiological, and genomic-based study.</title>
        <authorList>
            <person name="Dong N."/>
            <person name="Zeng Y."/>
            <person name="Cai C."/>
            <person name="Sun C."/>
            <person name="Lu J."/>
            <person name="Liu C."/>
            <person name="Zhou H."/>
            <person name="Sun Q."/>
            <person name="Shu L."/>
            <person name="Wang H."/>
            <person name="Wang Y."/>
            <person name="Wang S."/>
            <person name="Wu C."/>
            <person name="Chan E.W."/>
            <person name="Chen G."/>
            <person name="Shen Z."/>
            <person name="Chen S."/>
            <person name="Zhang R."/>
        </authorList>
    </citation>
    <scope>NUCLEOTIDE SEQUENCE</scope>
    <source>
        <strain evidence="2">R1692</strain>
    </source>
</reference>
<keyword evidence="1" id="KW-0472">Membrane</keyword>
<dbReference type="EMBL" id="JACAGK010000051">
    <property type="protein sequence ID" value="MDM1049617.1"/>
    <property type="molecule type" value="Genomic_DNA"/>
</dbReference>
<sequence length="1232" mass="142495">MDMTLCKPRYARREVGRAHERFFLNLSMILFLFCLCNVDVWAQDRVQLFGVVRDAESKQPIPKATVTVLDSRFVMETNELGEYAFECINQDKIEITFSCVGYAPLVYSLRQLKRRNDIQLKKQVRRIEEAIVRHRNPKNVLLDIEQRRHLNLGQMLEGTVPGLIFRPSTTTEQEVIFSTPTLNISGSMNLREMYDQMKRTMPEAMVLYPTFQDFQRDFDQKRSTLMRAAGSNIINQTKLSSMGLVPEFRGGSALPGDTKGMLVLVDGFPEAEFPLNMPMANIESVEVIRDPEEGIKYDPEGVNGVVLIKTMRGSVGKPLEIHYTQNFFISDLEDISNKALERISSRDLLDLYRDRFDLDITPMTNLHLPYIGVNPAYLLLNHHRHDKISASEFEHRWDSLGNLDNQQQIRQTQQRVGIQNYNLRLAGRKDEVRYNLSLMYSDNKSSSPGDYMRNFDLNSNNTFSFFKNKVEGNLYVRYRRGENKTVPRLSMSLEPYQMLFDEQGNYVYDYNDTYRYDLNQQFMSLGAFDVGRNHVEDQRLNYSLGRNRMLSASGKVQVNFNPSLSWINTMLYQRTNNRTEQFTHEHSTDARRHFNMYSIPVKDKGINYWAPVGNYNQRGGSLETTIDFRSGFDFNKTVSDIHQFKAGLSGWVSMSDAKMNPVEIFYGVDARGRGGDTIWMEPTAARNIYGEPVETGSLINIPQPQNQRNRNLRIGGNFGYSYRETFQTKFTYNGVYIPNYGVKPNYAMFHDASLLVDWDLHQRFIPENRIINELLIGTKIGGLRSPRLPAQHQASRNLETNWDYYSISLTNYFDPNMSNINLNYAKTSLYLGLFNDLMKFQASAYINNQDRTLWSGDFNYNLKQHLLTKLDFLSTLSLVYSLQNFDQYQSLLIQFELNQLNRHSVVQPNFLVMEFLPPAILNHEPSIQLGFLSDRFLVDIRKYDRLTTGIMVDMYNLPDFATGLQSRYVKNTIRTKGLEFASTLKLFERSRFRWNVNVLASFNDIVNVEVPEQEYIANYAYLVTPRNNYSQNALWSYRWGGLNDEGEPTILNDKGTRLDAAEESALVFSGVTIAPNTGSVNQFIDVGDFFFQTRINWQSGGVMRKYIPAPSSSIDHHSDLVYRWRKPGDENLTDIPKLANYNVGRELITQNSTNSILSSDFIRLEEIQVGYHFPRHITAPMRMSRLSVSVQMNNIWFWARNPYGYDPRSVANNGILSPQMPRQYSFSINASF</sequence>
<organism evidence="2 3">
    <name type="scientific">Sphingobacterium hotanense</name>
    <dbReference type="NCBI Taxonomy" id="649196"/>
    <lineage>
        <taxon>Bacteria</taxon>
        <taxon>Pseudomonadati</taxon>
        <taxon>Bacteroidota</taxon>
        <taxon>Sphingobacteriia</taxon>
        <taxon>Sphingobacteriales</taxon>
        <taxon>Sphingobacteriaceae</taxon>
        <taxon>Sphingobacterium</taxon>
    </lineage>
</organism>
<reference evidence="2" key="1">
    <citation type="submission" date="2020-06" db="EMBL/GenBank/DDBJ databases">
        <authorList>
            <person name="Dong N."/>
        </authorList>
    </citation>
    <scope>NUCLEOTIDE SEQUENCE</scope>
    <source>
        <strain evidence="2">R1692</strain>
    </source>
</reference>
<dbReference type="Gene3D" id="2.170.130.10">
    <property type="entry name" value="TonB-dependent receptor, plug domain"/>
    <property type="match status" value="1"/>
</dbReference>
<accession>A0ABT7NQW0</accession>
<keyword evidence="3" id="KW-1185">Reference proteome</keyword>
<keyword evidence="1" id="KW-0812">Transmembrane</keyword>
<dbReference type="InterPro" id="IPR037066">
    <property type="entry name" value="Plug_dom_sf"/>
</dbReference>
<dbReference type="SUPFAM" id="SSF56935">
    <property type="entry name" value="Porins"/>
    <property type="match status" value="1"/>
</dbReference>
<dbReference type="Gene3D" id="2.60.40.1120">
    <property type="entry name" value="Carboxypeptidase-like, regulatory domain"/>
    <property type="match status" value="1"/>
</dbReference>
<dbReference type="InterPro" id="IPR008969">
    <property type="entry name" value="CarboxyPept-like_regulatory"/>
</dbReference>
<gene>
    <name evidence="2" type="ORF">HX018_15360</name>
</gene>
<evidence type="ECO:0000313" key="3">
    <source>
        <dbReference type="Proteomes" id="UP001170954"/>
    </source>
</evidence>
<evidence type="ECO:0000256" key="1">
    <source>
        <dbReference type="SAM" id="Phobius"/>
    </source>
</evidence>
<name>A0ABT7NQW0_9SPHI</name>
<feature type="transmembrane region" description="Helical" evidence="1">
    <location>
        <begin position="21"/>
        <end position="42"/>
    </location>
</feature>